<dbReference type="PANTHER" id="PTHR21568:SF0">
    <property type="entry name" value="TRNA PSEUDOURIDINE SYNTHASE PUS10"/>
    <property type="match status" value="1"/>
</dbReference>
<dbReference type="AlphaFoldDB" id="A0A183F5J4"/>
<keyword evidence="3" id="KW-0819">tRNA processing</keyword>
<comment type="similarity">
    <text evidence="1">Belongs to the pseudouridine synthase Pus10 family.</text>
</comment>
<dbReference type="FunFam" id="3.30.70.3190:FF:000001">
    <property type="entry name" value="tRNA pseudouridine synthase Pus10"/>
    <property type="match status" value="1"/>
</dbReference>
<name>A0A183F5J4_HELPZ</name>
<dbReference type="EC" id="5.4.99.25" evidence="2"/>
<evidence type="ECO:0000256" key="5">
    <source>
        <dbReference type="ARBA" id="ARBA00075270"/>
    </source>
</evidence>
<dbReference type="InterPro" id="IPR020103">
    <property type="entry name" value="PsdUridine_synth_cat_dom_sf"/>
</dbReference>
<evidence type="ECO:0000256" key="6">
    <source>
        <dbReference type="ARBA" id="ARBA00079393"/>
    </source>
</evidence>
<evidence type="ECO:0000259" key="8">
    <source>
        <dbReference type="Pfam" id="PF21238"/>
    </source>
</evidence>
<dbReference type="Gene3D" id="3.30.70.3190">
    <property type="match status" value="1"/>
</dbReference>
<accession>A0A183F5J4</accession>
<dbReference type="Pfam" id="PF21238">
    <property type="entry name" value="Pus10_C"/>
    <property type="match status" value="1"/>
</dbReference>
<feature type="domain" description="Pus10-like C-terminal" evidence="8">
    <location>
        <begin position="213"/>
        <end position="454"/>
    </location>
</feature>
<dbReference type="InterPro" id="IPR048741">
    <property type="entry name" value="Pus10-like_C"/>
</dbReference>
<dbReference type="SUPFAM" id="SSF55120">
    <property type="entry name" value="Pseudouridine synthase"/>
    <property type="match status" value="1"/>
</dbReference>
<evidence type="ECO:0000313" key="9">
    <source>
        <dbReference type="EMBL" id="VDO19819.1"/>
    </source>
</evidence>
<reference evidence="9 10" key="1">
    <citation type="submission" date="2018-11" db="EMBL/GenBank/DDBJ databases">
        <authorList>
            <consortium name="Pathogen Informatics"/>
        </authorList>
    </citation>
    <scope>NUCLEOTIDE SEQUENCE [LARGE SCALE GENOMIC DNA]</scope>
</reference>
<dbReference type="OrthoDB" id="271937at2759"/>
<dbReference type="Gene3D" id="3.30.70.2510">
    <property type="match status" value="1"/>
</dbReference>
<dbReference type="GO" id="GO:0160148">
    <property type="term" value="F:tRNA pseudouridine(55) synthase activity"/>
    <property type="evidence" value="ECO:0007669"/>
    <property type="project" value="UniProtKB-EC"/>
</dbReference>
<protein>
    <recommendedName>
        <fullName evidence="2">tRNA pseudouridine(55) synthase</fullName>
        <ecNumber evidence="2">5.4.99.25</ecNumber>
    </recommendedName>
    <alternativeName>
        <fullName evidence="7">tRNA pseudouridine 55 synthase</fullName>
    </alternativeName>
    <alternativeName>
        <fullName evidence="5">tRNA pseudouridylate synthase</fullName>
    </alternativeName>
    <alternativeName>
        <fullName evidence="6">tRNA-uridine isomerase</fullName>
    </alternativeName>
</protein>
<evidence type="ECO:0000256" key="3">
    <source>
        <dbReference type="ARBA" id="ARBA00022694"/>
    </source>
</evidence>
<evidence type="ECO:0000313" key="10">
    <source>
        <dbReference type="Proteomes" id="UP000050761"/>
    </source>
</evidence>
<evidence type="ECO:0000256" key="4">
    <source>
        <dbReference type="ARBA" id="ARBA00023235"/>
    </source>
</evidence>
<dbReference type="FunFam" id="3.30.70.2510:FF:000001">
    <property type="entry name" value="tRNA pseudouridine synthase Pus10"/>
    <property type="match status" value="1"/>
</dbReference>
<accession>A0A3P7THZ2</accession>
<dbReference type="EMBL" id="UZAH01001573">
    <property type="protein sequence ID" value="VDO19819.1"/>
    <property type="molecule type" value="Genomic_DNA"/>
</dbReference>
<dbReference type="GO" id="GO:0003723">
    <property type="term" value="F:RNA binding"/>
    <property type="evidence" value="ECO:0007669"/>
    <property type="project" value="InterPro"/>
</dbReference>
<dbReference type="WBParaSite" id="HPBE_0000143601-mRNA-1">
    <property type="protein sequence ID" value="HPBE_0000143601-mRNA-1"/>
    <property type="gene ID" value="HPBE_0000143601"/>
</dbReference>
<reference evidence="11" key="2">
    <citation type="submission" date="2019-09" db="UniProtKB">
        <authorList>
            <consortium name="WormBaseParasite"/>
        </authorList>
    </citation>
    <scope>IDENTIFICATION</scope>
</reference>
<keyword evidence="10" id="KW-1185">Reference proteome</keyword>
<keyword evidence="4" id="KW-0413">Isomerase</keyword>
<evidence type="ECO:0000256" key="1">
    <source>
        <dbReference type="ARBA" id="ARBA00009652"/>
    </source>
</evidence>
<dbReference type="Proteomes" id="UP000050761">
    <property type="component" value="Unassembled WGS sequence"/>
</dbReference>
<gene>
    <name evidence="9" type="ORF">HPBE_LOCUS1437</name>
</gene>
<dbReference type="PANTHER" id="PTHR21568">
    <property type="entry name" value="TRNA PSEUDOURIDINE SYNTHASE PUS10"/>
    <property type="match status" value="1"/>
</dbReference>
<evidence type="ECO:0000313" key="11">
    <source>
        <dbReference type="WBParaSite" id="HPBE_0000143601-mRNA-1"/>
    </source>
</evidence>
<evidence type="ECO:0000256" key="2">
    <source>
        <dbReference type="ARBA" id="ARBA00012787"/>
    </source>
</evidence>
<dbReference type="InterPro" id="IPR039894">
    <property type="entry name" value="Pus10-like"/>
</dbReference>
<organism evidence="10 11">
    <name type="scientific">Heligmosomoides polygyrus</name>
    <name type="common">Parasitic roundworm</name>
    <dbReference type="NCBI Taxonomy" id="6339"/>
    <lineage>
        <taxon>Eukaryota</taxon>
        <taxon>Metazoa</taxon>
        <taxon>Ecdysozoa</taxon>
        <taxon>Nematoda</taxon>
        <taxon>Chromadorea</taxon>
        <taxon>Rhabditida</taxon>
        <taxon>Rhabditina</taxon>
        <taxon>Rhabditomorpha</taxon>
        <taxon>Strongyloidea</taxon>
        <taxon>Heligmosomidae</taxon>
        <taxon>Heligmosomoides</taxon>
    </lineage>
</organism>
<evidence type="ECO:0000256" key="7">
    <source>
        <dbReference type="ARBA" id="ARBA00083669"/>
    </source>
</evidence>
<proteinExistence type="inferred from homology"/>
<sequence>MLAAEETAELLLCVACRRQIAGEETCGIEVVQRPFECVLCFGLLDPEFIEEVAASVGKKLKELPYDASACTLALNLPISQTLRETIIKQARPDLNGILVSVPYKIRNIDAYLPKLREATGMRLTLSSDLQLTIAFENDEFSDYDTKFLLEHFPENFHQGRKRFYGKDEPQAATKIKVEQILGRIKGDIARKYKLASPTHPCSFSIAFERSPVFIAGRYCKFSRSLPQSPWSVEDKETPKVPGNSVSEKICDPMKAMFSSSDARFIASGREDLDVRMLGEGRPFAVELRNSRFINSLKGTDCADTLRLLEKKINQQLDISVKYLTKVTREEAESLSVGDEEKRKQYTAYCYSTLPISDEMLRSVADKAPVELIQRTPVRVLKRRALLERPRTVYSMEILRVDTHHFLIRLETQAGTYVKEFVHGDFGRTRPSLADLLNISNGEVDILDLDVEKVDFEWPPVRPAASA</sequence>
<dbReference type="GO" id="GO:0031119">
    <property type="term" value="P:tRNA pseudouridine synthesis"/>
    <property type="evidence" value="ECO:0007669"/>
    <property type="project" value="TreeGrafter"/>
</dbReference>